<sequence length="478" mass="54960">MLPPELISHIIGHVHMNKDQQGLISCSLVSSAWHELTRPFLFREVTFKYTTEEEETQTDGTREELADEEVVEDRGWDEGRVSQRRSAVLPEIRQLISFLAFLCSCPAVAEAICVLGLVASRYLAAGNTDPSLLMRVLQRLPRLRILRITNVAFTGLHEAISQARTNLHYQPISLDELHYTIIDQDAMPFVHPLMEPIILDVHRVPWLFALFRRIHTFYIDAGMEGRYDEDAITAQETTRVERIFVRRSRGLYSRRSLLRAVDLRTVRSMNLGVLEVEDLVTFGHLCSNAVNLEYLSYSVPQLALALWCGVFSYLLFHSLILIFASIGYPRHGAPRGDELDALTMIRSQKLRTLTLRHVALFYHGVRAVTEILHRLPRRLAAKTTVDHPQRPPLTVRIIFTTVDAMIDGMARRILRYLQEECRGPLDDLEKVLLQLTSRHPDMVDVKLRLCHSAYTGQDWHELVTSMFPNFHRLNIELK</sequence>
<comment type="caution">
    <text evidence="1">The sequence shown here is derived from an EMBL/GenBank/DDBJ whole genome shotgun (WGS) entry which is preliminary data.</text>
</comment>
<name>A0ACC1T1P1_9APHY</name>
<reference evidence="1" key="1">
    <citation type="submission" date="2022-07" db="EMBL/GenBank/DDBJ databases">
        <title>Genome Sequence of Phlebia brevispora.</title>
        <authorList>
            <person name="Buettner E."/>
        </authorList>
    </citation>
    <scope>NUCLEOTIDE SEQUENCE</scope>
    <source>
        <strain evidence="1">MPL23</strain>
    </source>
</reference>
<gene>
    <name evidence="1" type="ORF">NM688_g4773</name>
</gene>
<keyword evidence="2" id="KW-1185">Reference proteome</keyword>
<dbReference type="Proteomes" id="UP001148662">
    <property type="component" value="Unassembled WGS sequence"/>
</dbReference>
<protein>
    <submittedName>
        <fullName evidence="1">Uncharacterized protein</fullName>
    </submittedName>
</protein>
<dbReference type="EMBL" id="JANHOG010000818">
    <property type="protein sequence ID" value="KAJ3551322.1"/>
    <property type="molecule type" value="Genomic_DNA"/>
</dbReference>
<proteinExistence type="predicted"/>
<organism evidence="1 2">
    <name type="scientific">Phlebia brevispora</name>
    <dbReference type="NCBI Taxonomy" id="194682"/>
    <lineage>
        <taxon>Eukaryota</taxon>
        <taxon>Fungi</taxon>
        <taxon>Dikarya</taxon>
        <taxon>Basidiomycota</taxon>
        <taxon>Agaricomycotina</taxon>
        <taxon>Agaricomycetes</taxon>
        <taxon>Polyporales</taxon>
        <taxon>Meruliaceae</taxon>
        <taxon>Phlebia</taxon>
    </lineage>
</organism>
<evidence type="ECO:0000313" key="1">
    <source>
        <dbReference type="EMBL" id="KAJ3551322.1"/>
    </source>
</evidence>
<evidence type="ECO:0000313" key="2">
    <source>
        <dbReference type="Proteomes" id="UP001148662"/>
    </source>
</evidence>
<accession>A0ACC1T1P1</accession>